<feature type="compositionally biased region" description="Acidic residues" evidence="1">
    <location>
        <begin position="41"/>
        <end position="56"/>
    </location>
</feature>
<evidence type="ECO:0000256" key="1">
    <source>
        <dbReference type="SAM" id="MobiDB-lite"/>
    </source>
</evidence>
<protein>
    <submittedName>
        <fullName evidence="2">13211_t:CDS:1</fullName>
    </submittedName>
</protein>
<dbReference type="Proteomes" id="UP000789375">
    <property type="component" value="Unassembled WGS sequence"/>
</dbReference>
<dbReference type="EMBL" id="CAJVPP010000594">
    <property type="protein sequence ID" value="CAG8496052.1"/>
    <property type="molecule type" value="Genomic_DNA"/>
</dbReference>
<organism evidence="2 3">
    <name type="scientific">Funneliformis mosseae</name>
    <name type="common">Endomycorrhizal fungus</name>
    <name type="synonym">Glomus mosseae</name>
    <dbReference type="NCBI Taxonomy" id="27381"/>
    <lineage>
        <taxon>Eukaryota</taxon>
        <taxon>Fungi</taxon>
        <taxon>Fungi incertae sedis</taxon>
        <taxon>Mucoromycota</taxon>
        <taxon>Glomeromycotina</taxon>
        <taxon>Glomeromycetes</taxon>
        <taxon>Glomerales</taxon>
        <taxon>Glomeraceae</taxon>
        <taxon>Funneliformis</taxon>
    </lineage>
</organism>
<evidence type="ECO:0000313" key="3">
    <source>
        <dbReference type="Proteomes" id="UP000789375"/>
    </source>
</evidence>
<feature type="region of interest" description="Disordered" evidence="1">
    <location>
        <begin position="41"/>
        <end position="68"/>
    </location>
</feature>
<feature type="compositionally biased region" description="Basic and acidic residues" evidence="1">
    <location>
        <begin position="57"/>
        <end position="67"/>
    </location>
</feature>
<accession>A0A9N8ZHK4</accession>
<dbReference type="AlphaFoldDB" id="A0A9N8ZHK4"/>
<proteinExistence type="predicted"/>
<keyword evidence="3" id="KW-1185">Reference proteome</keyword>
<evidence type="ECO:0000313" key="2">
    <source>
        <dbReference type="EMBL" id="CAG8496052.1"/>
    </source>
</evidence>
<reference evidence="2" key="1">
    <citation type="submission" date="2021-06" db="EMBL/GenBank/DDBJ databases">
        <authorList>
            <person name="Kallberg Y."/>
            <person name="Tangrot J."/>
            <person name="Rosling A."/>
        </authorList>
    </citation>
    <scope>NUCLEOTIDE SEQUENCE</scope>
    <source>
        <strain evidence="2">87-6 pot B 2015</strain>
    </source>
</reference>
<name>A0A9N8ZHK4_FUNMO</name>
<sequence>MVNEKGETEKHKRDESPRCLNCNAESIRFCPFCETNIVSSEDELSPDYDNTDEENDVNYRDKQDDTPPKVNKFAFRMAYKAIPDNSKL</sequence>
<gene>
    <name evidence="2" type="ORF">FMOSSE_LOCUS3785</name>
</gene>
<comment type="caution">
    <text evidence="2">The sequence shown here is derived from an EMBL/GenBank/DDBJ whole genome shotgun (WGS) entry which is preliminary data.</text>
</comment>